<evidence type="ECO:0000313" key="2">
    <source>
        <dbReference type="EMBL" id="TXF10409.1"/>
    </source>
</evidence>
<dbReference type="InterPro" id="IPR045865">
    <property type="entry name" value="ACT-like_dom_sf"/>
</dbReference>
<gene>
    <name evidence="2" type="ORF">FR698_15285</name>
</gene>
<dbReference type="AlphaFoldDB" id="A0A5C7EHU7"/>
<reference evidence="2 3" key="1">
    <citation type="submission" date="2019-08" db="EMBL/GenBank/DDBJ databases">
        <title>Pelomicrobium methylotrophicum gen. nov., sp. nov. a moderately thermophilic, facultatively anaerobic, lithoautotrophic and methylotrophic bacterium isolated from a terrestrial mud volcano.</title>
        <authorList>
            <person name="Slobodkina G.B."/>
            <person name="Merkel A.Y."/>
            <person name="Slobodkin A.I."/>
        </authorList>
    </citation>
    <scope>NUCLEOTIDE SEQUENCE [LARGE SCALE GENOMIC DNA]</scope>
    <source>
        <strain evidence="2 3">SM250</strain>
    </source>
</reference>
<dbReference type="EMBL" id="VPFL01000031">
    <property type="protein sequence ID" value="TXF10409.1"/>
    <property type="molecule type" value="Genomic_DNA"/>
</dbReference>
<dbReference type="InterPro" id="IPR002912">
    <property type="entry name" value="ACT_dom"/>
</dbReference>
<evidence type="ECO:0000259" key="1">
    <source>
        <dbReference type="Pfam" id="PF01842"/>
    </source>
</evidence>
<keyword evidence="3" id="KW-1185">Reference proteome</keyword>
<feature type="domain" description="ACT" evidence="1">
    <location>
        <begin position="77"/>
        <end position="134"/>
    </location>
</feature>
<protein>
    <recommendedName>
        <fullName evidence="1">ACT domain-containing protein</fullName>
    </recommendedName>
</protein>
<evidence type="ECO:0000313" key="3">
    <source>
        <dbReference type="Proteomes" id="UP000321201"/>
    </source>
</evidence>
<accession>A0A5C7EHU7</accession>
<comment type="caution">
    <text evidence="2">The sequence shown here is derived from an EMBL/GenBank/DDBJ whole genome shotgun (WGS) entry which is preliminary data.</text>
</comment>
<organism evidence="2 3">
    <name type="scientific">Pelomicrobium methylotrophicum</name>
    <dbReference type="NCBI Taxonomy" id="2602750"/>
    <lineage>
        <taxon>Bacteria</taxon>
        <taxon>Pseudomonadati</taxon>
        <taxon>Pseudomonadota</taxon>
        <taxon>Hydrogenophilia</taxon>
        <taxon>Hydrogenophilia incertae sedis</taxon>
        <taxon>Pelomicrobium</taxon>
    </lineage>
</organism>
<proteinExistence type="predicted"/>
<dbReference type="SUPFAM" id="SSF55021">
    <property type="entry name" value="ACT-like"/>
    <property type="match status" value="1"/>
</dbReference>
<dbReference type="RefSeq" id="WP_147801058.1">
    <property type="nucleotide sequence ID" value="NZ_VPFL01000031.1"/>
</dbReference>
<name>A0A5C7EHU7_9PROT</name>
<dbReference type="CDD" id="cd02116">
    <property type="entry name" value="ACT"/>
    <property type="match status" value="2"/>
</dbReference>
<dbReference type="Proteomes" id="UP000321201">
    <property type="component" value="Unassembled WGS sequence"/>
</dbReference>
<dbReference type="InParanoid" id="A0A5C7EHU7"/>
<dbReference type="Gene3D" id="3.30.2130.10">
    <property type="entry name" value="VC0802-like"/>
    <property type="match status" value="1"/>
</dbReference>
<sequence>MADVVRKADYFSMQIADKPGEGADYLKALKEAGVNLLGFTGFPSGRRAQIDFIPEDTAKLRAAARKLKWKLGTKKTVFLVQGEDRVGAIYDLIGKLAEAGVNITALDAVSAGEGRYGAMFWVKPKDVAKAAKILGVK</sequence>
<dbReference type="OrthoDB" id="7060520at2"/>
<dbReference type="Pfam" id="PF01842">
    <property type="entry name" value="ACT"/>
    <property type="match status" value="1"/>
</dbReference>